<evidence type="ECO:0000313" key="1">
    <source>
        <dbReference type="EMBL" id="SOY31040.1"/>
    </source>
</evidence>
<protein>
    <submittedName>
        <fullName evidence="1">Uncharacterized protein</fullName>
    </submittedName>
</protein>
<sequence>MRKVCLKTGLSYVAKGISCRKGKVMDVEDDVAEKLMKTGRFEAVDTVPIDPEPVAPDGKSANITSMKKDELIAFAEAQGIDVSDCKNNEERIQRIQSGMDINAFARLASEE</sequence>
<keyword evidence="2" id="KW-1185">Reference proteome</keyword>
<evidence type="ECO:0000313" key="2">
    <source>
        <dbReference type="Proteomes" id="UP000236311"/>
    </source>
</evidence>
<dbReference type="Proteomes" id="UP000236311">
    <property type="component" value="Unassembled WGS sequence"/>
</dbReference>
<dbReference type="EMBL" id="OFSM01000021">
    <property type="protein sequence ID" value="SOY31040.1"/>
    <property type="molecule type" value="Genomic_DNA"/>
</dbReference>
<gene>
    <name evidence="1" type="ORF">AMURIS_03774</name>
</gene>
<dbReference type="AlphaFoldDB" id="A0A2K4ZKR7"/>
<proteinExistence type="predicted"/>
<organism evidence="1 2">
    <name type="scientific">Acetatifactor muris</name>
    <dbReference type="NCBI Taxonomy" id="879566"/>
    <lineage>
        <taxon>Bacteria</taxon>
        <taxon>Bacillati</taxon>
        <taxon>Bacillota</taxon>
        <taxon>Clostridia</taxon>
        <taxon>Lachnospirales</taxon>
        <taxon>Lachnospiraceae</taxon>
        <taxon>Acetatifactor</taxon>
    </lineage>
</organism>
<accession>A0A2K4ZKR7</accession>
<dbReference type="RefSeq" id="WP_103241051.1">
    <property type="nucleotide sequence ID" value="NZ_JANJZD010000024.1"/>
</dbReference>
<reference evidence="1 2" key="1">
    <citation type="submission" date="2018-01" db="EMBL/GenBank/DDBJ databases">
        <authorList>
            <person name="Gaut B.S."/>
            <person name="Morton B.R."/>
            <person name="Clegg M.T."/>
            <person name="Duvall M.R."/>
        </authorList>
    </citation>
    <scope>NUCLEOTIDE SEQUENCE [LARGE SCALE GENOMIC DNA]</scope>
    <source>
        <strain evidence="1">GP69</strain>
    </source>
</reference>
<name>A0A2K4ZKR7_9FIRM</name>
<dbReference type="OrthoDB" id="9852839at2"/>